<feature type="domain" description="MMS19 N-terminal" evidence="12">
    <location>
        <begin position="42"/>
        <end position="296"/>
    </location>
</feature>
<evidence type="ECO:0000256" key="5">
    <source>
        <dbReference type="ARBA" id="ARBA00022737"/>
    </source>
</evidence>
<feature type="domain" description="MMS19 C-terminal" evidence="11">
    <location>
        <begin position="513"/>
        <end position="928"/>
    </location>
</feature>
<comment type="subunit">
    <text evidence="10">Component of the CIA complex.</text>
</comment>
<evidence type="ECO:0000256" key="9">
    <source>
        <dbReference type="ARBA" id="ARBA00023242"/>
    </source>
</evidence>
<dbReference type="AlphaFoldDB" id="A0A8C4H9Z1"/>
<dbReference type="InterPro" id="IPR024687">
    <property type="entry name" value="MMS19_C"/>
</dbReference>
<dbReference type="Pfam" id="PF12460">
    <property type="entry name" value="MMS19_C"/>
    <property type="match status" value="1"/>
</dbReference>
<keyword evidence="6 10" id="KW-0227">DNA damage</keyword>
<evidence type="ECO:0000256" key="1">
    <source>
        <dbReference type="ARBA" id="ARBA00004123"/>
    </source>
</evidence>
<dbReference type="Pfam" id="PF14500">
    <property type="entry name" value="MMS19_N"/>
    <property type="match status" value="1"/>
</dbReference>
<evidence type="ECO:0000256" key="10">
    <source>
        <dbReference type="RuleBase" id="RU367072"/>
    </source>
</evidence>
<evidence type="ECO:0000256" key="8">
    <source>
        <dbReference type="ARBA" id="ARBA00023212"/>
    </source>
</evidence>
<dbReference type="GeneTree" id="ENSGT00390000015583"/>
<proteinExistence type="inferred from homology"/>
<reference evidence="13" key="1">
    <citation type="submission" date="2025-08" db="UniProtKB">
        <authorList>
            <consortium name="Ensembl"/>
        </authorList>
    </citation>
    <scope>IDENTIFICATION</scope>
</reference>
<gene>
    <name evidence="13" type="primary">mms19</name>
</gene>
<dbReference type="GO" id="GO:0016226">
    <property type="term" value="P:iron-sulfur cluster assembly"/>
    <property type="evidence" value="ECO:0007669"/>
    <property type="project" value="UniProtKB-UniRule"/>
</dbReference>
<keyword evidence="9 10" id="KW-0539">Nucleus</keyword>
<comment type="function">
    <text evidence="10">Key component of the cytosolic iron-sulfur protein assembly (CIA) complex, a multiprotein complex that mediates the incorporation of iron-sulfur cluster into apoproteins specifically involved in DNA metabolism and genomic integrity. In the CIA complex, MMS19 acts as an adapter between early-acting CIA components and a subset of cellular target iron-sulfur proteins.</text>
</comment>
<evidence type="ECO:0000259" key="12">
    <source>
        <dbReference type="Pfam" id="PF14500"/>
    </source>
</evidence>
<evidence type="ECO:0000256" key="6">
    <source>
        <dbReference type="ARBA" id="ARBA00022763"/>
    </source>
</evidence>
<evidence type="ECO:0000256" key="3">
    <source>
        <dbReference type="ARBA" id="ARBA00009340"/>
    </source>
</evidence>
<dbReference type="Ensembl" id="ENSDLAT00005041944.2">
    <property type="protein sequence ID" value="ENSDLAP00005039276.2"/>
    <property type="gene ID" value="ENSDLAG00005017304.2"/>
</dbReference>
<keyword evidence="8 10" id="KW-0206">Cytoskeleton</keyword>
<reference evidence="13" key="2">
    <citation type="submission" date="2025-09" db="UniProtKB">
        <authorList>
            <consortium name="Ensembl"/>
        </authorList>
    </citation>
    <scope>IDENTIFICATION</scope>
</reference>
<dbReference type="GO" id="GO:0051604">
    <property type="term" value="P:protein maturation"/>
    <property type="evidence" value="ECO:0007669"/>
    <property type="project" value="UniProtKB-UniRule"/>
</dbReference>
<name>A0A8C4H9Z1_DICLA</name>
<dbReference type="SUPFAM" id="SSF48371">
    <property type="entry name" value="ARM repeat"/>
    <property type="match status" value="1"/>
</dbReference>
<dbReference type="GO" id="GO:0006281">
    <property type="term" value="P:DNA repair"/>
    <property type="evidence" value="ECO:0007669"/>
    <property type="project" value="UniProtKB-UniRule"/>
</dbReference>
<evidence type="ECO:0000259" key="11">
    <source>
        <dbReference type="Pfam" id="PF12460"/>
    </source>
</evidence>
<keyword evidence="7 10" id="KW-0234">DNA repair</keyword>
<dbReference type="InterPro" id="IPR039920">
    <property type="entry name" value="MMS19"/>
</dbReference>
<keyword evidence="4 10" id="KW-0963">Cytoplasm</keyword>
<comment type="subcellular location">
    <subcellularLocation>
        <location evidence="2 10">Cytoplasm</location>
        <location evidence="2 10">Cytoskeleton</location>
        <location evidence="2 10">Spindle</location>
    </subcellularLocation>
    <subcellularLocation>
        <location evidence="1 10">Nucleus</location>
    </subcellularLocation>
</comment>
<dbReference type="FunFam" id="1.25.10.10:FF:000114">
    <property type="entry name" value="MMS19 nucleotide excision repair protein homolog isoform X2"/>
    <property type="match status" value="1"/>
</dbReference>
<dbReference type="Proteomes" id="UP000694389">
    <property type="component" value="Unassembled WGS sequence"/>
</dbReference>
<evidence type="ECO:0000256" key="2">
    <source>
        <dbReference type="ARBA" id="ARBA00004186"/>
    </source>
</evidence>
<evidence type="ECO:0000313" key="14">
    <source>
        <dbReference type="Proteomes" id="UP000694389"/>
    </source>
</evidence>
<comment type="similarity">
    <text evidence="3 10">Belongs to the MET18/MMS19 family.</text>
</comment>
<dbReference type="GO" id="GO:0071817">
    <property type="term" value="C:MMXD complex"/>
    <property type="evidence" value="ECO:0007669"/>
    <property type="project" value="TreeGrafter"/>
</dbReference>
<dbReference type="PANTHER" id="PTHR12891:SF0">
    <property type="entry name" value="MMS19 NUCLEOTIDE EXCISION REPAIR PROTEIN HOMOLOG"/>
    <property type="match status" value="1"/>
</dbReference>
<keyword evidence="5" id="KW-0677">Repeat</keyword>
<evidence type="ECO:0000256" key="7">
    <source>
        <dbReference type="ARBA" id="ARBA00023204"/>
    </source>
</evidence>
<dbReference type="InterPro" id="IPR011989">
    <property type="entry name" value="ARM-like"/>
</dbReference>
<protein>
    <recommendedName>
        <fullName evidence="10">MMS19 nucleotide excision repair protein</fullName>
    </recommendedName>
</protein>
<dbReference type="Gene3D" id="1.25.10.10">
    <property type="entry name" value="Leucine-rich Repeat Variant"/>
    <property type="match status" value="3"/>
</dbReference>
<evidence type="ECO:0000256" key="4">
    <source>
        <dbReference type="ARBA" id="ARBA00022490"/>
    </source>
</evidence>
<accession>A0A8C4H9Z1</accession>
<dbReference type="InterPro" id="IPR016024">
    <property type="entry name" value="ARM-type_fold"/>
</dbReference>
<evidence type="ECO:0000313" key="13">
    <source>
        <dbReference type="Ensembl" id="ENSDLAP00005039276.2"/>
    </source>
</evidence>
<sequence length="978" mass="107512">MAADSALLLSLVEEYVSGLQDSKAKDTAKGVKDGQFTVLQLVEALGLSLTSSQPHTRARGVQLLSEVLQECYGGLTEREVEVLIAFYENRLKDHYVITPPVLQGLRALTKCTVLPPGSAVSMLRSLFQDVHVQVRLDTVNCVFLFDSSTELKGLGADFVFGFVQSMDGERDPRNLLLAFQVAKNIIHRGYDLGKFTEELFEVTSCYFPINFTPPPNDPHSITREELVQMLRDVLAGTPQFAEFLLPLIIEKLDSDVLSAKLDSLQTLTACVSQYEHKDLAEFLEGLWVSLRREVFQTSSEKIESAGLAALTALTSCLSRSVLNSDSEDSLCTFLDLVLKDCRHHLCEPDLKLVWPSAKLLQAACSASSRASHIITSAVMPSLIEQYNSKTEVNVLLSLERKSNWVQGEFRPSLVFLAFRPSLCSMVFSALTETNASLQITATSVLTSLAQQTGEMNSSIHSCQQSQICLAVVECVGALAELHPAAFIAKLIPRLKKEIEASEQQSLQAVRQRCMSALAAMSTQPGVVQESTPVLLEVLSSAHTGSVGFSVEEVVAACHSLQRIAEQVQDTEETGRCFHDVIIPRLLSLALQAALQGDTVRAFFMRFVWFPSGGFHFIRLAGQTALKAVSLFLDGDVSFLPDNSFPSHIGLLKQQGDSWSQSQMVCLLMGCVCSLPRSVEVPQMDQLLSQLEEMSCTCSHPLSYTSAAKCFAGLVNKRAQGQLVSLLSCYIFYLTNFLFPVSSCFQVAKALLLRYHPLFTALTDKLFSLLDDADLGPMAADGFSLLMSDSPDVLNRGCHADVRIMYRQRFFSENSAKLVQGFNAAPQEKKPNYLKALSNIVNKLPKQVQVTELPTASHLQILLSLLLEALSCPDRGVQLSTLSCLEPVLVDPPPALIQQLEALVGRLLPLTSSPSMNVRIASLRCIHAVSLFPVHEVLPFRARVLRALARPLDDKKRLVRIEAVQARAEWFLLGSPGGR</sequence>
<organism evidence="13 14">
    <name type="scientific">Dicentrarchus labrax</name>
    <name type="common">European seabass</name>
    <name type="synonym">Morone labrax</name>
    <dbReference type="NCBI Taxonomy" id="13489"/>
    <lineage>
        <taxon>Eukaryota</taxon>
        <taxon>Metazoa</taxon>
        <taxon>Chordata</taxon>
        <taxon>Craniata</taxon>
        <taxon>Vertebrata</taxon>
        <taxon>Euteleostomi</taxon>
        <taxon>Actinopterygii</taxon>
        <taxon>Neopterygii</taxon>
        <taxon>Teleostei</taxon>
        <taxon>Neoteleostei</taxon>
        <taxon>Acanthomorphata</taxon>
        <taxon>Eupercaria</taxon>
        <taxon>Moronidae</taxon>
        <taxon>Dicentrarchus</taxon>
    </lineage>
</organism>
<dbReference type="InterPro" id="IPR029240">
    <property type="entry name" value="MMS19_N"/>
</dbReference>
<keyword evidence="14" id="KW-1185">Reference proteome</keyword>
<dbReference type="GO" id="GO:0005634">
    <property type="term" value="C:nucleus"/>
    <property type="evidence" value="ECO:0007669"/>
    <property type="project" value="UniProtKB-SubCell"/>
</dbReference>
<dbReference type="PANTHER" id="PTHR12891">
    <property type="entry name" value="DNA REPAIR/TRANSCRIPTION PROTEIN MET18/MMS19"/>
    <property type="match status" value="1"/>
</dbReference>
<dbReference type="GO" id="GO:0097361">
    <property type="term" value="C:cytosolic [4Fe-4S] assembly targeting complex"/>
    <property type="evidence" value="ECO:0007669"/>
    <property type="project" value="UniProtKB-UniRule"/>
</dbReference>